<dbReference type="SMART" id="SM00408">
    <property type="entry name" value="IGc2"/>
    <property type="match status" value="2"/>
</dbReference>
<keyword evidence="7" id="KW-1185">Reference proteome</keyword>
<dbReference type="PANTHER" id="PTHR11481">
    <property type="entry name" value="IMMUNOGLOBULIN FC RECEPTOR"/>
    <property type="match status" value="1"/>
</dbReference>
<dbReference type="AlphaFoldDB" id="A0AAQ5Z8N1"/>
<dbReference type="PANTHER" id="PTHR11481:SF64">
    <property type="entry name" value="FC RECEPTOR-LIKE PROTEIN 4"/>
    <property type="match status" value="1"/>
</dbReference>
<reference evidence="6 7" key="1">
    <citation type="submission" date="2022-01" db="EMBL/GenBank/DDBJ databases">
        <title>A chromosome-scale genome assembly of the false clownfish, Amphiprion ocellaris.</title>
        <authorList>
            <person name="Ryu T."/>
        </authorList>
    </citation>
    <scope>NUCLEOTIDE SEQUENCE [LARGE SCALE GENOMIC DNA]</scope>
</reference>
<dbReference type="SMART" id="SM00409">
    <property type="entry name" value="IG"/>
    <property type="match status" value="2"/>
</dbReference>
<evidence type="ECO:0000256" key="3">
    <source>
        <dbReference type="SAM" id="Phobius"/>
    </source>
</evidence>
<feature type="chain" id="PRO_5043680856" description="Ig-like domain-containing protein" evidence="4">
    <location>
        <begin position="25"/>
        <end position="257"/>
    </location>
</feature>
<evidence type="ECO:0000256" key="1">
    <source>
        <dbReference type="ARBA" id="ARBA00022729"/>
    </source>
</evidence>
<keyword evidence="3" id="KW-1133">Transmembrane helix</keyword>
<dbReference type="GO" id="GO:0007166">
    <property type="term" value="P:cell surface receptor signaling pathway"/>
    <property type="evidence" value="ECO:0007669"/>
    <property type="project" value="TreeGrafter"/>
</dbReference>
<dbReference type="GO" id="GO:0009897">
    <property type="term" value="C:external side of plasma membrane"/>
    <property type="evidence" value="ECO:0007669"/>
    <property type="project" value="TreeGrafter"/>
</dbReference>
<proteinExistence type="predicted"/>
<feature type="signal peptide" evidence="4">
    <location>
        <begin position="1"/>
        <end position="24"/>
    </location>
</feature>
<dbReference type="GeneTree" id="ENSGT00940000163711"/>
<reference evidence="6" key="3">
    <citation type="submission" date="2025-09" db="UniProtKB">
        <authorList>
            <consortium name="Ensembl"/>
        </authorList>
    </citation>
    <scope>IDENTIFICATION</scope>
</reference>
<evidence type="ECO:0000259" key="5">
    <source>
        <dbReference type="PROSITE" id="PS50835"/>
    </source>
</evidence>
<dbReference type="InterPro" id="IPR013783">
    <property type="entry name" value="Ig-like_fold"/>
</dbReference>
<dbReference type="Ensembl" id="ENSAOCT00000034905.1">
    <property type="protein sequence ID" value="ENSAOCP00000061262.1"/>
    <property type="gene ID" value="ENSAOCG00000026129.1"/>
</dbReference>
<feature type="domain" description="Ig-like" evidence="5">
    <location>
        <begin position="109"/>
        <end position="190"/>
    </location>
</feature>
<dbReference type="InterPro" id="IPR036179">
    <property type="entry name" value="Ig-like_dom_sf"/>
</dbReference>
<dbReference type="Proteomes" id="UP001501940">
    <property type="component" value="Chromosome 23"/>
</dbReference>
<evidence type="ECO:0000256" key="2">
    <source>
        <dbReference type="ARBA" id="ARBA00023157"/>
    </source>
</evidence>
<dbReference type="Pfam" id="PF13895">
    <property type="entry name" value="Ig_2"/>
    <property type="match status" value="1"/>
</dbReference>
<protein>
    <recommendedName>
        <fullName evidence="5">Ig-like domain-containing protein</fullName>
    </recommendedName>
</protein>
<dbReference type="PROSITE" id="PS50835">
    <property type="entry name" value="IG_LIKE"/>
    <property type="match status" value="2"/>
</dbReference>
<organism evidence="6 7">
    <name type="scientific">Amphiprion ocellaris</name>
    <name type="common">Clown anemonefish</name>
    <dbReference type="NCBI Taxonomy" id="80972"/>
    <lineage>
        <taxon>Eukaryota</taxon>
        <taxon>Metazoa</taxon>
        <taxon>Chordata</taxon>
        <taxon>Craniata</taxon>
        <taxon>Vertebrata</taxon>
        <taxon>Euteleostomi</taxon>
        <taxon>Actinopterygii</taxon>
        <taxon>Neopterygii</taxon>
        <taxon>Teleostei</taxon>
        <taxon>Neoteleostei</taxon>
        <taxon>Acanthomorphata</taxon>
        <taxon>Ovalentaria</taxon>
        <taxon>Pomacentridae</taxon>
        <taxon>Amphiprion</taxon>
    </lineage>
</organism>
<keyword evidence="2" id="KW-1015">Disulfide bond</keyword>
<keyword evidence="1 4" id="KW-0732">Signal</keyword>
<dbReference type="GO" id="GO:0004888">
    <property type="term" value="F:transmembrane signaling receptor activity"/>
    <property type="evidence" value="ECO:0007669"/>
    <property type="project" value="TreeGrafter"/>
</dbReference>
<dbReference type="GO" id="GO:0006955">
    <property type="term" value="P:immune response"/>
    <property type="evidence" value="ECO:0007669"/>
    <property type="project" value="TreeGrafter"/>
</dbReference>
<sequence length="257" mass="27440">MKTSLLKLLLMLTTLLHCISSSAALTVSPNRSQFFEGDSVSLSCEDEDSSAGWTLRRNTTTETRTPCDEWGEGSGSTCNMSHMVPQDSGVYWCESSQAAASQSINLTVPGGSVILQSPVLPVMEGDPLTLSCRSKHGSRLPAAFYKDGSLMGTEPGGHMTILHVSRSDEGLYRCNISSHGESPSSWISVTEPVASATRLPPPHLPLLLSAASIAGLVAVTILVLLVRRRLGGKTEEFPAKPQVVYSSVKTLSLQSNH</sequence>
<feature type="domain" description="Ig-like" evidence="5">
    <location>
        <begin position="23"/>
        <end position="107"/>
    </location>
</feature>
<evidence type="ECO:0000256" key="4">
    <source>
        <dbReference type="SAM" id="SignalP"/>
    </source>
</evidence>
<dbReference type="InterPro" id="IPR003598">
    <property type="entry name" value="Ig_sub2"/>
</dbReference>
<name>A0AAQ5Z8N1_AMPOC</name>
<keyword evidence="3" id="KW-0472">Membrane</keyword>
<evidence type="ECO:0000313" key="7">
    <source>
        <dbReference type="Proteomes" id="UP001501940"/>
    </source>
</evidence>
<evidence type="ECO:0000313" key="6">
    <source>
        <dbReference type="Ensembl" id="ENSAOCP00000061262.1"/>
    </source>
</evidence>
<feature type="transmembrane region" description="Helical" evidence="3">
    <location>
        <begin position="204"/>
        <end position="226"/>
    </location>
</feature>
<dbReference type="InterPro" id="IPR050488">
    <property type="entry name" value="Ig_Fc_receptor"/>
</dbReference>
<dbReference type="SUPFAM" id="SSF48726">
    <property type="entry name" value="Immunoglobulin"/>
    <property type="match status" value="2"/>
</dbReference>
<dbReference type="InterPro" id="IPR003599">
    <property type="entry name" value="Ig_sub"/>
</dbReference>
<keyword evidence="3" id="KW-0812">Transmembrane</keyword>
<dbReference type="Gene3D" id="2.60.40.10">
    <property type="entry name" value="Immunoglobulins"/>
    <property type="match status" value="2"/>
</dbReference>
<accession>A0AAQ5Z8N1</accession>
<reference evidence="6" key="2">
    <citation type="submission" date="2025-08" db="UniProtKB">
        <authorList>
            <consortium name="Ensembl"/>
        </authorList>
    </citation>
    <scope>IDENTIFICATION</scope>
</reference>
<dbReference type="InterPro" id="IPR007110">
    <property type="entry name" value="Ig-like_dom"/>
</dbReference>